<dbReference type="Proteomes" id="UP000078237">
    <property type="component" value="Unassembled WGS sequence"/>
</dbReference>
<evidence type="ECO:0000313" key="6">
    <source>
        <dbReference type="EMBL" id="KXX75989.1"/>
    </source>
</evidence>
<comment type="similarity">
    <text evidence="3">Belongs to the cyclic nucleotide phosphodiesterase family.</text>
</comment>
<dbReference type="PROSITE" id="PS51845">
    <property type="entry name" value="PDEASE_I_2"/>
    <property type="match status" value="1"/>
</dbReference>
<feature type="compositionally biased region" description="Low complexity" evidence="4">
    <location>
        <begin position="796"/>
        <end position="810"/>
    </location>
</feature>
<feature type="region of interest" description="Disordered" evidence="4">
    <location>
        <begin position="635"/>
        <end position="669"/>
    </location>
</feature>
<dbReference type="OrthoDB" id="546632at2759"/>
<feature type="compositionally biased region" description="Polar residues" evidence="4">
    <location>
        <begin position="873"/>
        <end position="884"/>
    </location>
</feature>
<reference evidence="6 7" key="1">
    <citation type="journal article" date="2016" name="Genome Announc.">
        <title>Genome Sequence of Madurella mycetomatis mm55, Isolated from a Human Mycetoma Case in Sudan.</title>
        <authorList>
            <person name="Smit S."/>
            <person name="Derks M.F."/>
            <person name="Bervoets S."/>
            <person name="Fahal A."/>
            <person name="van Leeuwen W."/>
            <person name="van Belkum A."/>
            <person name="van de Sande W.W."/>
        </authorList>
    </citation>
    <scope>NUCLEOTIDE SEQUENCE [LARGE SCALE GENOMIC DNA]</scope>
    <source>
        <strain evidence="7">mm55</strain>
    </source>
</reference>
<evidence type="ECO:0000256" key="2">
    <source>
        <dbReference type="ARBA" id="ARBA00022801"/>
    </source>
</evidence>
<dbReference type="STRING" id="100816.A0A175VXV6"/>
<evidence type="ECO:0000256" key="1">
    <source>
        <dbReference type="ARBA" id="ARBA00022723"/>
    </source>
</evidence>
<protein>
    <recommendedName>
        <fullName evidence="3">Phosphodiesterase</fullName>
        <ecNumber evidence="3">3.1.4.-</ecNumber>
    </recommendedName>
</protein>
<dbReference type="Pfam" id="PF00233">
    <property type="entry name" value="PDEase_I"/>
    <property type="match status" value="1"/>
</dbReference>
<feature type="region of interest" description="Disordered" evidence="4">
    <location>
        <begin position="90"/>
        <end position="112"/>
    </location>
</feature>
<comment type="caution">
    <text evidence="6">The sequence shown here is derived from an EMBL/GenBank/DDBJ whole genome shotgun (WGS) entry which is preliminary data.</text>
</comment>
<dbReference type="InterPro" id="IPR002073">
    <property type="entry name" value="PDEase_catalytic_dom"/>
</dbReference>
<evidence type="ECO:0000256" key="4">
    <source>
        <dbReference type="SAM" id="MobiDB-lite"/>
    </source>
</evidence>
<dbReference type="GO" id="GO:0004114">
    <property type="term" value="F:3',5'-cyclic-nucleotide phosphodiesterase activity"/>
    <property type="evidence" value="ECO:0007669"/>
    <property type="project" value="InterPro"/>
</dbReference>
<dbReference type="InterPro" id="IPR036971">
    <property type="entry name" value="PDEase_catalytic_dom_sf"/>
</dbReference>
<feature type="compositionally biased region" description="Low complexity" evidence="4">
    <location>
        <begin position="94"/>
        <end position="108"/>
    </location>
</feature>
<dbReference type="EMBL" id="LCTW02000236">
    <property type="protein sequence ID" value="KXX75989.1"/>
    <property type="molecule type" value="Genomic_DNA"/>
</dbReference>
<keyword evidence="2 3" id="KW-0378">Hydrolase</keyword>
<dbReference type="InterPro" id="IPR023174">
    <property type="entry name" value="PDEase_CS"/>
</dbReference>
<name>A0A175VXV6_9PEZI</name>
<keyword evidence="7" id="KW-1185">Reference proteome</keyword>
<dbReference type="PANTHER" id="PTHR11347">
    <property type="entry name" value="CYCLIC NUCLEOTIDE PHOSPHODIESTERASE"/>
    <property type="match status" value="1"/>
</dbReference>
<dbReference type="CDD" id="cd00077">
    <property type="entry name" value="HDc"/>
    <property type="match status" value="1"/>
</dbReference>
<dbReference type="GO" id="GO:0007165">
    <property type="term" value="P:signal transduction"/>
    <property type="evidence" value="ECO:0007669"/>
    <property type="project" value="InterPro"/>
</dbReference>
<sequence>MENVECNVIYVDRSVSRDRHVRAGEQTSARNAVEGEPAHIAENVNLLLNVFGEVHLCSTGGACLTQWLDLQESSMATLKPTLFLLDTPYEDLTSEPSHPSSPSPLSFPADDNENHEEELYGLALLQKIISESYVRNASKLAVTIPMVAFPNGSRSEHVQDSSAVDGGNPPGSQRLKSSEDRRAAKKRMVKKCLDLGATDVMSSPMNAKCITNLEVHAYRAHRDATREQKALLEIRRGRKRSWVGISEEKPFSYLREAMVSKLMNWICLIENEDDDGLGSVKLSVPVERQAEISSAIGRWHFCAHHFTDDELVVAAAVMFKHALSMPELEPWKIPTDQLHSFLLACRAAYNAFVPYHNFRHVVDVLQATFHFLVCIGSLPPYPSTNGLPFENPPKSPIAQLVQPFEALTLLITAIGHDVGHPGVNNGFLVTLNAPLAQLYNDRSVLESFHCAAYSQILRRYWPSTFSDSKMRNLMISSILATDMGLHFDYMKKLGDLQGRLRANNNSTEGWSESVRNEQKALICALLIKCADISNVSREHDTAFQWTHVLADEFSRQAAMESELAIPTSLMSEPKKDIMSLATAQLKFMNVFAIPLFKGVAEILPAMQYCVNELHLNERLFDDRLVGEQERNLLGRQAPRDGDTDLSPKTVAFTTSPKQPIETRPAKAATEAVPRVLEPQFSASTAVVEHTETYYRPSQCPGRPSHGRRAVDGITTTFGTVADFGRSDQYNMDGYHPHLSTKQRSSDTTEESSAPYTTDWASQVTSATTGKMPLSPSTQGTSIVSKDSFDRPDSIPVTSVAAPESTTTAESAKSHADFKLDSYPMTEEPVRNGHINGVVKDLAPEDPARRQLKKKPSRFRINGLQSFFRKHKSSSPPMQATDTAG</sequence>
<feature type="domain" description="PDEase" evidence="5">
    <location>
        <begin position="280"/>
        <end position="627"/>
    </location>
</feature>
<dbReference type="Gene3D" id="1.10.1300.10">
    <property type="entry name" value="3'5'-cyclic nucleotide phosphodiesterase, catalytic domain"/>
    <property type="match status" value="1"/>
</dbReference>
<organism evidence="6 7">
    <name type="scientific">Madurella mycetomatis</name>
    <dbReference type="NCBI Taxonomy" id="100816"/>
    <lineage>
        <taxon>Eukaryota</taxon>
        <taxon>Fungi</taxon>
        <taxon>Dikarya</taxon>
        <taxon>Ascomycota</taxon>
        <taxon>Pezizomycotina</taxon>
        <taxon>Sordariomycetes</taxon>
        <taxon>Sordariomycetidae</taxon>
        <taxon>Sordariales</taxon>
        <taxon>Sordariales incertae sedis</taxon>
        <taxon>Madurella</taxon>
    </lineage>
</organism>
<comment type="cofactor">
    <cofactor evidence="3">
        <name>a divalent metal cation</name>
        <dbReference type="ChEBI" id="CHEBI:60240"/>
    </cofactor>
    <text evidence="3">Binds 2 divalent metal cations per subunit. Site 1 may preferentially bind zinc ions, while site 2 has a preference for magnesium and/or manganese ions.</text>
</comment>
<dbReference type="VEuPathDB" id="FungiDB:MMYC01_207474"/>
<dbReference type="EC" id="3.1.4.-" evidence="3"/>
<feature type="compositionally biased region" description="Polar residues" evidence="4">
    <location>
        <begin position="750"/>
        <end position="784"/>
    </location>
</feature>
<feature type="region of interest" description="Disordered" evidence="4">
    <location>
        <begin position="731"/>
        <end position="812"/>
    </location>
</feature>
<dbReference type="InterPro" id="IPR003607">
    <property type="entry name" value="HD/PDEase_dom"/>
</dbReference>
<evidence type="ECO:0000259" key="5">
    <source>
        <dbReference type="PROSITE" id="PS51845"/>
    </source>
</evidence>
<evidence type="ECO:0000256" key="3">
    <source>
        <dbReference type="RuleBase" id="RU363067"/>
    </source>
</evidence>
<dbReference type="SMART" id="SM00471">
    <property type="entry name" value="HDc"/>
    <property type="match status" value="1"/>
</dbReference>
<dbReference type="GO" id="GO:0046872">
    <property type="term" value="F:metal ion binding"/>
    <property type="evidence" value="ECO:0007669"/>
    <property type="project" value="UniProtKB-KW"/>
</dbReference>
<accession>A0A175VXV6</accession>
<gene>
    <name evidence="6" type="ORF">MMYC01_207474</name>
</gene>
<proteinExistence type="inferred from homology"/>
<feature type="region of interest" description="Disordered" evidence="4">
    <location>
        <begin position="153"/>
        <end position="183"/>
    </location>
</feature>
<feature type="region of interest" description="Disordered" evidence="4">
    <location>
        <begin position="865"/>
        <end position="884"/>
    </location>
</feature>
<dbReference type="SUPFAM" id="SSF109604">
    <property type="entry name" value="HD-domain/PDEase-like"/>
    <property type="match status" value="1"/>
</dbReference>
<evidence type="ECO:0000313" key="7">
    <source>
        <dbReference type="Proteomes" id="UP000078237"/>
    </source>
</evidence>
<dbReference type="AlphaFoldDB" id="A0A175VXV6"/>
<dbReference type="PROSITE" id="PS00126">
    <property type="entry name" value="PDEASE_I_1"/>
    <property type="match status" value="1"/>
</dbReference>
<keyword evidence="1 3" id="KW-0479">Metal-binding</keyword>